<reference evidence="1 2" key="1">
    <citation type="submission" date="2013-10" db="EMBL/GenBank/DDBJ databases">
        <title>Whole Genome Shotgun Sequence of Photorhabdus temperata J3.</title>
        <authorList>
            <person name="Park G.-S."/>
            <person name="Hong S.-J."/>
            <person name="Shin J.-H."/>
        </authorList>
    </citation>
    <scope>NUCLEOTIDE SEQUENCE [LARGE SCALE GENOMIC DNA]</scope>
    <source>
        <strain evidence="1 2">J3</strain>
    </source>
</reference>
<dbReference type="EMBL" id="AXDT01000076">
    <property type="protein sequence ID" value="ERT13496.1"/>
    <property type="molecule type" value="Genomic_DNA"/>
</dbReference>
<comment type="caution">
    <text evidence="1">The sequence shown here is derived from an EMBL/GenBank/DDBJ whole genome shotgun (WGS) entry which is preliminary data.</text>
</comment>
<gene>
    <name evidence="1" type="ORF">O185_08705</name>
</gene>
<evidence type="ECO:0000313" key="1">
    <source>
        <dbReference type="EMBL" id="ERT13496.1"/>
    </source>
</evidence>
<dbReference type="Proteomes" id="UP000017133">
    <property type="component" value="Unassembled WGS sequence"/>
</dbReference>
<dbReference type="AlphaFoldDB" id="U7R420"/>
<proteinExistence type="predicted"/>
<dbReference type="PATRIC" id="fig|1389415.4.peg.1742"/>
<accession>U7R420</accession>
<organism evidence="1 2">
    <name type="scientific">Photorhabdus temperata J3</name>
    <dbReference type="NCBI Taxonomy" id="1389415"/>
    <lineage>
        <taxon>Bacteria</taxon>
        <taxon>Pseudomonadati</taxon>
        <taxon>Pseudomonadota</taxon>
        <taxon>Gammaproteobacteria</taxon>
        <taxon>Enterobacterales</taxon>
        <taxon>Morganellaceae</taxon>
        <taxon>Photorhabdus</taxon>
    </lineage>
</organism>
<evidence type="ECO:0000313" key="2">
    <source>
        <dbReference type="Proteomes" id="UP000017133"/>
    </source>
</evidence>
<keyword evidence="2" id="KW-1185">Reference proteome</keyword>
<protein>
    <submittedName>
        <fullName evidence="1">Uncharacterized protein</fullName>
    </submittedName>
</protein>
<sequence>MQWSQQGAHYLLQTRPAVLNGELEAQFELWYPEVKLGEETENHLTAAITA</sequence>
<name>U7R420_PHOTE</name>